<keyword evidence="2" id="KW-0812">Transmembrane</keyword>
<dbReference type="EMBL" id="BMWD01000022">
    <property type="protein sequence ID" value="GGX80087.1"/>
    <property type="molecule type" value="Genomic_DNA"/>
</dbReference>
<evidence type="ECO:0000256" key="1">
    <source>
        <dbReference type="SAM" id="MobiDB-lite"/>
    </source>
</evidence>
<sequence>MREQNGPPALFTDVTDASGQAGDGYDCPWCRILLTPLPPEESFLVRAGEEAGRGRPPGAARSAAVRIAGTRVTAFPVLILTLLATLTLLAVR</sequence>
<proteinExistence type="predicted"/>
<keyword evidence="2" id="KW-0472">Membrane</keyword>
<evidence type="ECO:0000313" key="4">
    <source>
        <dbReference type="Proteomes" id="UP000645555"/>
    </source>
</evidence>
<feature type="region of interest" description="Disordered" evidence="1">
    <location>
        <begin position="1"/>
        <end position="21"/>
    </location>
</feature>
<comment type="caution">
    <text evidence="3">The sequence shown here is derived from an EMBL/GenBank/DDBJ whole genome shotgun (WGS) entry which is preliminary data.</text>
</comment>
<dbReference type="Proteomes" id="UP000645555">
    <property type="component" value="Unassembled WGS sequence"/>
</dbReference>
<reference evidence="3" key="1">
    <citation type="journal article" date="2014" name="Int. J. Syst. Evol. Microbiol.">
        <title>Complete genome sequence of Corynebacterium casei LMG S-19264T (=DSM 44701T), isolated from a smear-ripened cheese.</title>
        <authorList>
            <consortium name="US DOE Joint Genome Institute (JGI-PGF)"/>
            <person name="Walter F."/>
            <person name="Albersmeier A."/>
            <person name="Kalinowski J."/>
            <person name="Ruckert C."/>
        </authorList>
    </citation>
    <scope>NUCLEOTIDE SEQUENCE</scope>
    <source>
        <strain evidence="3">JCM 4956</strain>
    </source>
</reference>
<evidence type="ECO:0000256" key="2">
    <source>
        <dbReference type="SAM" id="Phobius"/>
    </source>
</evidence>
<gene>
    <name evidence="3" type="ORF">GCM10010515_54690</name>
</gene>
<keyword evidence="4" id="KW-1185">Reference proteome</keyword>
<accession>A0A918NM33</accession>
<keyword evidence="2" id="KW-1133">Transmembrane helix</keyword>
<feature type="transmembrane region" description="Helical" evidence="2">
    <location>
        <begin position="72"/>
        <end position="91"/>
    </location>
</feature>
<dbReference type="AlphaFoldDB" id="A0A918NM33"/>
<reference evidence="3" key="2">
    <citation type="submission" date="2020-09" db="EMBL/GenBank/DDBJ databases">
        <authorList>
            <person name="Sun Q."/>
            <person name="Ohkuma M."/>
        </authorList>
    </citation>
    <scope>NUCLEOTIDE SEQUENCE</scope>
    <source>
        <strain evidence="3">JCM 4956</strain>
    </source>
</reference>
<organism evidence="3 4">
    <name type="scientific">Streptomyces fructofermentans</name>
    <dbReference type="NCBI Taxonomy" id="152141"/>
    <lineage>
        <taxon>Bacteria</taxon>
        <taxon>Bacillati</taxon>
        <taxon>Actinomycetota</taxon>
        <taxon>Actinomycetes</taxon>
        <taxon>Kitasatosporales</taxon>
        <taxon>Streptomycetaceae</taxon>
        <taxon>Streptomyces</taxon>
    </lineage>
</organism>
<evidence type="ECO:0000313" key="3">
    <source>
        <dbReference type="EMBL" id="GGX80087.1"/>
    </source>
</evidence>
<name>A0A918NM33_9ACTN</name>
<protein>
    <submittedName>
        <fullName evidence="3">Uncharacterized protein</fullName>
    </submittedName>
</protein>